<reference evidence="3" key="1">
    <citation type="submission" date="2016-10" db="EMBL/GenBank/DDBJ databases">
        <authorList>
            <person name="Varghese N."/>
            <person name="Submissions S."/>
        </authorList>
    </citation>
    <scope>NUCLEOTIDE SEQUENCE [LARGE SCALE GENOMIC DNA]</scope>
    <source>
        <strain evidence="3">DSM 22965</strain>
    </source>
</reference>
<protein>
    <submittedName>
        <fullName evidence="2">Uncharacterized protein</fullName>
    </submittedName>
</protein>
<sequence length="169" mass="17257">MTDPHRTGPRLRAVTAAVAMAAALLLSGCGMLPSPSLPTPSATAQPAPEGEQSGEQEGSQPEQCRRVIADLEGIAADASRIATTAGTDPIGALALVRGMSDRIGGLEARVTDPELLDRIERIQTGWDAVFADAGAATSGDPEALQRATDGLTQLGEQVTALQELCAGTA</sequence>
<name>A0A1H1T8M3_9MICO</name>
<accession>A0A1H1T8M3</accession>
<feature type="compositionally biased region" description="Low complexity" evidence="1">
    <location>
        <begin position="39"/>
        <end position="62"/>
    </location>
</feature>
<keyword evidence="3" id="KW-1185">Reference proteome</keyword>
<proteinExistence type="predicted"/>
<evidence type="ECO:0000256" key="1">
    <source>
        <dbReference type="SAM" id="MobiDB-lite"/>
    </source>
</evidence>
<organism evidence="2 3">
    <name type="scientific">Agrococcus carbonis</name>
    <dbReference type="NCBI Taxonomy" id="684552"/>
    <lineage>
        <taxon>Bacteria</taxon>
        <taxon>Bacillati</taxon>
        <taxon>Actinomycetota</taxon>
        <taxon>Actinomycetes</taxon>
        <taxon>Micrococcales</taxon>
        <taxon>Microbacteriaceae</taxon>
        <taxon>Agrococcus</taxon>
    </lineage>
</organism>
<dbReference type="STRING" id="684552.SAMN04489719_2595"/>
<dbReference type="AlphaFoldDB" id="A0A1H1T8M3"/>
<gene>
    <name evidence="2" type="ORF">SAMN04489719_2595</name>
</gene>
<dbReference type="PROSITE" id="PS51257">
    <property type="entry name" value="PROKAR_LIPOPROTEIN"/>
    <property type="match status" value="1"/>
</dbReference>
<evidence type="ECO:0000313" key="2">
    <source>
        <dbReference type="EMBL" id="SDS55949.1"/>
    </source>
</evidence>
<dbReference type="Proteomes" id="UP000199649">
    <property type="component" value="Chromosome I"/>
</dbReference>
<evidence type="ECO:0000313" key="3">
    <source>
        <dbReference type="Proteomes" id="UP000199649"/>
    </source>
</evidence>
<dbReference type="EMBL" id="LT629734">
    <property type="protein sequence ID" value="SDS55949.1"/>
    <property type="molecule type" value="Genomic_DNA"/>
</dbReference>
<feature type="region of interest" description="Disordered" evidence="1">
    <location>
        <begin position="32"/>
        <end position="62"/>
    </location>
</feature>
<dbReference type="OrthoDB" id="5121281at2"/>
<dbReference type="RefSeq" id="WP_092667377.1">
    <property type="nucleotide sequence ID" value="NZ_LT629734.1"/>
</dbReference>